<dbReference type="AlphaFoldDB" id="A0A931AFN0"/>
<keyword evidence="3" id="KW-0813">Transport</keyword>
<comment type="caution">
    <text evidence="9">The sequence shown here is derived from an EMBL/GenBank/DDBJ whole genome shotgun (WGS) entry which is preliminary data.</text>
</comment>
<dbReference type="PANTHER" id="PTHR43297:SF2">
    <property type="entry name" value="DIPEPTIDE TRANSPORT ATP-BINDING PROTEIN DPPD"/>
    <property type="match status" value="1"/>
</dbReference>
<evidence type="ECO:0000313" key="10">
    <source>
        <dbReference type="Proteomes" id="UP000605361"/>
    </source>
</evidence>
<evidence type="ECO:0000259" key="8">
    <source>
        <dbReference type="PROSITE" id="PS50893"/>
    </source>
</evidence>
<gene>
    <name evidence="9" type="ORF">ITP53_40350</name>
</gene>
<dbReference type="PANTHER" id="PTHR43297">
    <property type="entry name" value="OLIGOPEPTIDE TRANSPORT ATP-BINDING PROTEIN APPD"/>
    <property type="match status" value="1"/>
</dbReference>
<dbReference type="InterPro" id="IPR017871">
    <property type="entry name" value="ABC_transporter-like_CS"/>
</dbReference>
<protein>
    <submittedName>
        <fullName evidence="9">ABC transporter ATP-binding protein</fullName>
    </submittedName>
</protein>
<sequence>MADTRSTLLDIDGLTIRAGTRDGETTLVDDVSASVGPGEVLGLIGESGSGKTTTVRSVVGLLERNLTVAAGRVSVLGSLVCDPQHADFARIRGRHVGFVFQGAGSSLDPLLRVGAQLREVVRRHRPDVSRAGMPAEIEQALAGMGFTDPGRIARSYPHQLSGGMRQRVSIALAMVAKPELLIADECTSALDVTTQKDVVQLLTKLVSDSGVGLVFVTHDLILAEEICTKIAVMRRGRVVETGATADVMRAPAHEYTRQLLASVPRW</sequence>
<dbReference type="PROSITE" id="PS50893">
    <property type="entry name" value="ABC_TRANSPORTER_2"/>
    <property type="match status" value="1"/>
</dbReference>
<comment type="similarity">
    <text evidence="2">Belongs to the ABC transporter superfamily.</text>
</comment>
<proteinExistence type="inferred from homology"/>
<dbReference type="GO" id="GO:0016887">
    <property type="term" value="F:ATP hydrolysis activity"/>
    <property type="evidence" value="ECO:0007669"/>
    <property type="project" value="InterPro"/>
</dbReference>
<dbReference type="Gene3D" id="3.40.50.300">
    <property type="entry name" value="P-loop containing nucleotide triphosphate hydrolases"/>
    <property type="match status" value="1"/>
</dbReference>
<dbReference type="Pfam" id="PF00005">
    <property type="entry name" value="ABC_tran"/>
    <property type="match status" value="1"/>
</dbReference>
<evidence type="ECO:0000313" key="9">
    <source>
        <dbReference type="EMBL" id="MBF8191831.1"/>
    </source>
</evidence>
<keyword evidence="6 9" id="KW-0067">ATP-binding</keyword>
<evidence type="ECO:0000256" key="2">
    <source>
        <dbReference type="ARBA" id="ARBA00005417"/>
    </source>
</evidence>
<keyword evidence="10" id="KW-1185">Reference proteome</keyword>
<evidence type="ECO:0000256" key="5">
    <source>
        <dbReference type="ARBA" id="ARBA00022741"/>
    </source>
</evidence>
<dbReference type="EMBL" id="JADOGI010000179">
    <property type="protein sequence ID" value="MBF8191831.1"/>
    <property type="molecule type" value="Genomic_DNA"/>
</dbReference>
<dbReference type="PROSITE" id="PS00211">
    <property type="entry name" value="ABC_TRANSPORTER_1"/>
    <property type="match status" value="1"/>
</dbReference>
<keyword evidence="4" id="KW-1003">Cell membrane</keyword>
<dbReference type="Proteomes" id="UP000605361">
    <property type="component" value="Unassembled WGS sequence"/>
</dbReference>
<reference evidence="9" key="1">
    <citation type="submission" date="2020-11" db="EMBL/GenBank/DDBJ databases">
        <title>Whole-genome analyses of Nonomuraea sp. K274.</title>
        <authorList>
            <person name="Veyisoglu A."/>
        </authorList>
    </citation>
    <scope>NUCLEOTIDE SEQUENCE</scope>
    <source>
        <strain evidence="9">K274</strain>
    </source>
</reference>
<feature type="domain" description="ABC transporter" evidence="8">
    <location>
        <begin position="9"/>
        <end position="260"/>
    </location>
</feature>
<dbReference type="InterPro" id="IPR050388">
    <property type="entry name" value="ABC_Ni/Peptide_Import"/>
</dbReference>
<comment type="subcellular location">
    <subcellularLocation>
        <location evidence="1">Cell membrane</location>
        <topology evidence="1">Peripheral membrane protein</topology>
    </subcellularLocation>
</comment>
<accession>A0A931AFN0</accession>
<dbReference type="GO" id="GO:0005524">
    <property type="term" value="F:ATP binding"/>
    <property type="evidence" value="ECO:0007669"/>
    <property type="project" value="UniProtKB-KW"/>
</dbReference>
<dbReference type="SUPFAM" id="SSF52540">
    <property type="entry name" value="P-loop containing nucleoside triphosphate hydrolases"/>
    <property type="match status" value="1"/>
</dbReference>
<keyword evidence="7" id="KW-0472">Membrane</keyword>
<dbReference type="RefSeq" id="WP_195900740.1">
    <property type="nucleotide sequence ID" value="NZ_JADOGI010000179.1"/>
</dbReference>
<dbReference type="GO" id="GO:0005886">
    <property type="term" value="C:plasma membrane"/>
    <property type="evidence" value="ECO:0007669"/>
    <property type="project" value="UniProtKB-SubCell"/>
</dbReference>
<evidence type="ECO:0000256" key="7">
    <source>
        <dbReference type="ARBA" id="ARBA00023136"/>
    </source>
</evidence>
<dbReference type="SMART" id="SM00382">
    <property type="entry name" value="AAA"/>
    <property type="match status" value="1"/>
</dbReference>
<keyword evidence="5" id="KW-0547">Nucleotide-binding</keyword>
<evidence type="ECO:0000256" key="4">
    <source>
        <dbReference type="ARBA" id="ARBA00022475"/>
    </source>
</evidence>
<dbReference type="InterPro" id="IPR003593">
    <property type="entry name" value="AAA+_ATPase"/>
</dbReference>
<evidence type="ECO:0000256" key="6">
    <source>
        <dbReference type="ARBA" id="ARBA00022840"/>
    </source>
</evidence>
<dbReference type="InterPro" id="IPR003439">
    <property type="entry name" value="ABC_transporter-like_ATP-bd"/>
</dbReference>
<evidence type="ECO:0000256" key="1">
    <source>
        <dbReference type="ARBA" id="ARBA00004202"/>
    </source>
</evidence>
<dbReference type="InterPro" id="IPR027417">
    <property type="entry name" value="P-loop_NTPase"/>
</dbReference>
<organism evidence="9 10">
    <name type="scientific">Nonomuraea cypriaca</name>
    <dbReference type="NCBI Taxonomy" id="1187855"/>
    <lineage>
        <taxon>Bacteria</taxon>
        <taxon>Bacillati</taxon>
        <taxon>Actinomycetota</taxon>
        <taxon>Actinomycetes</taxon>
        <taxon>Streptosporangiales</taxon>
        <taxon>Streptosporangiaceae</taxon>
        <taxon>Nonomuraea</taxon>
    </lineage>
</organism>
<name>A0A931AFN0_9ACTN</name>
<evidence type="ECO:0000256" key="3">
    <source>
        <dbReference type="ARBA" id="ARBA00022448"/>
    </source>
</evidence>
<dbReference type="CDD" id="cd03257">
    <property type="entry name" value="ABC_NikE_OppD_transporters"/>
    <property type="match status" value="1"/>
</dbReference>